<evidence type="ECO:0000256" key="1">
    <source>
        <dbReference type="SAM" id="Coils"/>
    </source>
</evidence>
<accession>A0A5S3WGG9</accession>
<dbReference type="OrthoDB" id="625456at2"/>
<gene>
    <name evidence="2" type="ORF">CWB99_20215</name>
</gene>
<evidence type="ECO:0000313" key="2">
    <source>
        <dbReference type="EMBL" id="TMP25940.1"/>
    </source>
</evidence>
<name>A0A5S3WGG9_9GAMM</name>
<reference evidence="2 3" key="1">
    <citation type="submission" date="2018-01" db="EMBL/GenBank/DDBJ databases">
        <authorList>
            <person name="Paulsen S."/>
            <person name="Gram L.K."/>
        </authorList>
    </citation>
    <scope>NUCLEOTIDE SEQUENCE [LARGE SCALE GENOMIC DNA]</scope>
    <source>
        <strain evidence="2 3">S2676</strain>
    </source>
</reference>
<protein>
    <recommendedName>
        <fullName evidence="4">Carbohydrate porin</fullName>
    </recommendedName>
</protein>
<evidence type="ECO:0000313" key="3">
    <source>
        <dbReference type="Proteomes" id="UP000310249"/>
    </source>
</evidence>
<comment type="caution">
    <text evidence="2">The sequence shown here is derived from an EMBL/GenBank/DDBJ whole genome shotgun (WGS) entry which is preliminary data.</text>
</comment>
<dbReference type="AlphaFoldDB" id="A0A5S3WGG9"/>
<keyword evidence="1" id="KW-0175">Coiled coil</keyword>
<sequence>MSFNSRRTILFSSALIIGSASVDTNATELDTLKRELVNLQQKVVQLEAQQEADNKPAEQGVKVGGAIRFNYGMNSYDQDSERRGGDIDFDLARINLSGKVADIGINAEVRFHDYMRVVKFAYLDYDLTPQWQAQLGLVPVPFGNTPVASHSYFMTPNYFVGLEEDYDLGLVFKRTMQDNWQLDLAFFKNDDHGGIDGAAEDRKDRYSVDIVGLRTADEGVYDTPEQKLAEYNTLAGRFAYQLDHAFGTTQIGFSVLHGGLDNGISRAGNYHAWAMHASNRYHQWYVHFQHTEYDYQVDEFTQIAVAANAMYDTIAAKASSTTMGVSYDWQVEFGPLTELTVYNDFGLMHGKSDDSANTWMNITGMAVAAGPVFAYVDLVHAKNQPFVGGTLVGDSEGFERRFNINVGYYF</sequence>
<dbReference type="RefSeq" id="WP_138552656.1">
    <property type="nucleotide sequence ID" value="NZ_PNCH01000040.1"/>
</dbReference>
<organism evidence="2 3">
    <name type="scientific">Pseudoalteromonas rubra</name>
    <dbReference type="NCBI Taxonomy" id="43658"/>
    <lineage>
        <taxon>Bacteria</taxon>
        <taxon>Pseudomonadati</taxon>
        <taxon>Pseudomonadota</taxon>
        <taxon>Gammaproteobacteria</taxon>
        <taxon>Alteromonadales</taxon>
        <taxon>Pseudoalteromonadaceae</taxon>
        <taxon>Pseudoalteromonas</taxon>
    </lineage>
</organism>
<reference evidence="3" key="2">
    <citation type="submission" date="2019-06" db="EMBL/GenBank/DDBJ databases">
        <title>Co-occurence of chitin degradation, pigmentation and bioactivity in marine Pseudoalteromonas.</title>
        <authorList>
            <person name="Sonnenschein E.C."/>
            <person name="Bech P.K."/>
        </authorList>
    </citation>
    <scope>NUCLEOTIDE SEQUENCE [LARGE SCALE GENOMIC DNA]</scope>
    <source>
        <strain evidence="3">S2676</strain>
    </source>
</reference>
<dbReference type="EMBL" id="PNCI01000055">
    <property type="protein sequence ID" value="TMP25940.1"/>
    <property type="molecule type" value="Genomic_DNA"/>
</dbReference>
<dbReference type="Proteomes" id="UP000310249">
    <property type="component" value="Unassembled WGS sequence"/>
</dbReference>
<proteinExistence type="predicted"/>
<evidence type="ECO:0008006" key="4">
    <source>
        <dbReference type="Google" id="ProtNLM"/>
    </source>
</evidence>
<feature type="coiled-coil region" evidence="1">
    <location>
        <begin position="22"/>
        <end position="49"/>
    </location>
</feature>
<dbReference type="SUPFAM" id="SSF56935">
    <property type="entry name" value="Porins"/>
    <property type="match status" value="1"/>
</dbReference>